<feature type="chain" id="PRO_5040399253" description="AB hydrolase-1 domain-containing protein" evidence="2">
    <location>
        <begin position="23"/>
        <end position="385"/>
    </location>
</feature>
<evidence type="ECO:0000256" key="1">
    <source>
        <dbReference type="ARBA" id="ARBA00022801"/>
    </source>
</evidence>
<name>A0A9N9UCH8_9HYPO</name>
<dbReference type="GO" id="GO:0016020">
    <property type="term" value="C:membrane"/>
    <property type="evidence" value="ECO:0007669"/>
    <property type="project" value="TreeGrafter"/>
</dbReference>
<dbReference type="InterPro" id="IPR050266">
    <property type="entry name" value="AB_hydrolase_sf"/>
</dbReference>
<proteinExistence type="predicted"/>
<dbReference type="AlphaFoldDB" id="A0A9N9UCH8"/>
<evidence type="ECO:0000256" key="2">
    <source>
        <dbReference type="SAM" id="SignalP"/>
    </source>
</evidence>
<dbReference type="GO" id="GO:0016787">
    <property type="term" value="F:hydrolase activity"/>
    <property type="evidence" value="ECO:0007669"/>
    <property type="project" value="UniProtKB-KW"/>
</dbReference>
<comment type="caution">
    <text evidence="4">The sequence shown here is derived from an EMBL/GenBank/DDBJ whole genome shotgun (WGS) entry which is preliminary data.</text>
</comment>
<dbReference type="Pfam" id="PF12697">
    <property type="entry name" value="Abhydrolase_6"/>
    <property type="match status" value="1"/>
</dbReference>
<dbReference type="SUPFAM" id="SSF53474">
    <property type="entry name" value="alpha/beta-Hydrolases"/>
    <property type="match status" value="1"/>
</dbReference>
<dbReference type="PANTHER" id="PTHR43798">
    <property type="entry name" value="MONOACYLGLYCEROL LIPASE"/>
    <property type="match status" value="1"/>
</dbReference>
<feature type="signal peptide" evidence="2">
    <location>
        <begin position="1"/>
        <end position="22"/>
    </location>
</feature>
<gene>
    <name evidence="4" type="ORF">CBYS24578_00011204</name>
</gene>
<evidence type="ECO:0000313" key="4">
    <source>
        <dbReference type="EMBL" id="CAG9982929.1"/>
    </source>
</evidence>
<organism evidence="4 5">
    <name type="scientific">Clonostachys byssicola</name>
    <dbReference type="NCBI Taxonomy" id="160290"/>
    <lineage>
        <taxon>Eukaryota</taxon>
        <taxon>Fungi</taxon>
        <taxon>Dikarya</taxon>
        <taxon>Ascomycota</taxon>
        <taxon>Pezizomycotina</taxon>
        <taxon>Sordariomycetes</taxon>
        <taxon>Hypocreomycetidae</taxon>
        <taxon>Hypocreales</taxon>
        <taxon>Bionectriaceae</taxon>
        <taxon>Clonostachys</taxon>
    </lineage>
</organism>
<dbReference type="Proteomes" id="UP000754883">
    <property type="component" value="Unassembled WGS sequence"/>
</dbReference>
<keyword evidence="1" id="KW-0378">Hydrolase</keyword>
<feature type="domain" description="AB hydrolase-1" evidence="3">
    <location>
        <begin position="100"/>
        <end position="359"/>
    </location>
</feature>
<protein>
    <recommendedName>
        <fullName evidence="3">AB hydrolase-1 domain-containing protein</fullName>
    </recommendedName>
</protein>
<evidence type="ECO:0000313" key="5">
    <source>
        <dbReference type="Proteomes" id="UP000754883"/>
    </source>
</evidence>
<dbReference type="EMBL" id="CABFNO020001350">
    <property type="protein sequence ID" value="CAG9982929.1"/>
    <property type="molecule type" value="Genomic_DNA"/>
</dbReference>
<keyword evidence="5" id="KW-1185">Reference proteome</keyword>
<keyword evidence="2" id="KW-0732">Signal</keyword>
<accession>A0A9N9UCH8</accession>
<sequence>MKFHGTVAVLGAFLFRPQGVMASICQDFIVPVDISAVNSVFDFALPTSSIDVTNLMINLSRQGSYYPSTITSNTTSLSGIFKIAVTYCRPNRGHSDTIQVLTHGISFDRSYWDYPFHGGNYSYMKTAVDDNGFSTLAWDRFGIGNSQHADPLATVQSPLELAALKALTEILRSGSFGPLPSFSKVVHVGHSFGSILSYGLARDNPELSDGLVLTGFSQNGSFIPLFFAGSNMIPVSTSLRAGQYEAGYLMTGAPMGHHITQFGPGDFDPTILDYVYKTAQPVAVGELLTLGQPMVGLNKFAGPVLIITGERDAAFCGSDCRATGDPSLPSIPDACRANMPDANPFEAIIVPKAGHALNLGYSHDFTYKAINEFLTTNVPSAVRMV</sequence>
<dbReference type="InterPro" id="IPR000073">
    <property type="entry name" value="AB_hydrolase_1"/>
</dbReference>
<dbReference type="OrthoDB" id="190201at2759"/>
<dbReference type="PANTHER" id="PTHR43798:SF31">
    <property type="entry name" value="AB HYDROLASE SUPERFAMILY PROTEIN YCLE"/>
    <property type="match status" value="1"/>
</dbReference>
<reference evidence="4" key="1">
    <citation type="submission" date="2021-10" db="EMBL/GenBank/DDBJ databases">
        <authorList>
            <person name="Piombo E."/>
        </authorList>
    </citation>
    <scope>NUCLEOTIDE SEQUENCE</scope>
</reference>
<evidence type="ECO:0000259" key="3">
    <source>
        <dbReference type="Pfam" id="PF12697"/>
    </source>
</evidence>
<dbReference type="Gene3D" id="3.40.50.1820">
    <property type="entry name" value="alpha/beta hydrolase"/>
    <property type="match status" value="1"/>
</dbReference>
<dbReference type="InterPro" id="IPR029058">
    <property type="entry name" value="AB_hydrolase_fold"/>
</dbReference>